<protein>
    <submittedName>
        <fullName evidence="1">Uncharacterized protein</fullName>
    </submittedName>
</protein>
<evidence type="ECO:0000313" key="1">
    <source>
        <dbReference type="EMBL" id="KAF6201423.1"/>
    </source>
</evidence>
<name>A0A8S9WXK3_APOLU</name>
<dbReference type="AlphaFoldDB" id="A0A8S9WXK3"/>
<dbReference type="EMBL" id="WIXP02000013">
    <property type="protein sequence ID" value="KAF6201423.1"/>
    <property type="molecule type" value="Genomic_DNA"/>
</dbReference>
<gene>
    <name evidence="1" type="ORF">GE061_005871</name>
</gene>
<sequence>MGEDEEPGKSVSRLPSLAYADWLKDQNSQKSKLLHKAILNLKKAVDEQKMLKRLNRYLGKKLCQHYDLKGVTMKLFCQLLLFTNN</sequence>
<keyword evidence="2" id="KW-1185">Reference proteome</keyword>
<dbReference type="Proteomes" id="UP000466442">
    <property type="component" value="Unassembled WGS sequence"/>
</dbReference>
<organism evidence="1 2">
    <name type="scientific">Apolygus lucorum</name>
    <name type="common">Small green plant bug</name>
    <name type="synonym">Lygocoris lucorum</name>
    <dbReference type="NCBI Taxonomy" id="248454"/>
    <lineage>
        <taxon>Eukaryota</taxon>
        <taxon>Metazoa</taxon>
        <taxon>Ecdysozoa</taxon>
        <taxon>Arthropoda</taxon>
        <taxon>Hexapoda</taxon>
        <taxon>Insecta</taxon>
        <taxon>Pterygota</taxon>
        <taxon>Neoptera</taxon>
        <taxon>Paraneoptera</taxon>
        <taxon>Hemiptera</taxon>
        <taxon>Heteroptera</taxon>
        <taxon>Panheteroptera</taxon>
        <taxon>Cimicomorpha</taxon>
        <taxon>Miridae</taxon>
        <taxon>Mirini</taxon>
        <taxon>Apolygus</taxon>
    </lineage>
</organism>
<comment type="caution">
    <text evidence="1">The sequence shown here is derived from an EMBL/GenBank/DDBJ whole genome shotgun (WGS) entry which is preliminary data.</text>
</comment>
<accession>A0A8S9WXK3</accession>
<reference evidence="1" key="1">
    <citation type="journal article" date="2021" name="Mol. Ecol. Resour.">
        <title>Apolygus lucorum genome provides insights into omnivorousness and mesophyll feeding.</title>
        <authorList>
            <person name="Liu Y."/>
            <person name="Liu H."/>
            <person name="Wang H."/>
            <person name="Huang T."/>
            <person name="Liu B."/>
            <person name="Yang B."/>
            <person name="Yin L."/>
            <person name="Li B."/>
            <person name="Zhang Y."/>
            <person name="Zhang S."/>
            <person name="Jiang F."/>
            <person name="Zhang X."/>
            <person name="Ren Y."/>
            <person name="Wang B."/>
            <person name="Wang S."/>
            <person name="Lu Y."/>
            <person name="Wu K."/>
            <person name="Fan W."/>
            <person name="Wang G."/>
        </authorList>
    </citation>
    <scope>NUCLEOTIDE SEQUENCE</scope>
    <source>
        <strain evidence="1">12Hb</strain>
    </source>
</reference>
<evidence type="ECO:0000313" key="2">
    <source>
        <dbReference type="Proteomes" id="UP000466442"/>
    </source>
</evidence>
<proteinExistence type="predicted"/>